<dbReference type="EMBL" id="QHCV01000072">
    <property type="protein sequence ID" value="RAV31628.1"/>
    <property type="molecule type" value="Genomic_DNA"/>
</dbReference>
<dbReference type="GO" id="GO:0005829">
    <property type="term" value="C:cytosol"/>
    <property type="evidence" value="ECO:0007669"/>
    <property type="project" value="TreeGrafter"/>
</dbReference>
<organism evidence="2 3">
    <name type="scientific">Corynebacterium heidelbergense</name>
    <dbReference type="NCBI Taxonomy" id="2055947"/>
    <lineage>
        <taxon>Bacteria</taxon>
        <taxon>Bacillati</taxon>
        <taxon>Actinomycetota</taxon>
        <taxon>Actinomycetes</taxon>
        <taxon>Mycobacteriales</taxon>
        <taxon>Corynebacteriaceae</taxon>
        <taxon>Corynebacterium</taxon>
    </lineage>
</organism>
<dbReference type="GO" id="GO:0016740">
    <property type="term" value="F:transferase activity"/>
    <property type="evidence" value="ECO:0007669"/>
    <property type="project" value="UniProtKB-KW"/>
</dbReference>
<dbReference type="PANTHER" id="PTHR42695">
    <property type="entry name" value="GLUTAMINE AMIDOTRANSFERASE YLR126C-RELATED"/>
    <property type="match status" value="1"/>
</dbReference>
<reference evidence="2 3" key="1">
    <citation type="journal article" date="2018" name="Syst. Appl. Microbiol.">
        <title>Corynebacterium heidelbergense sp. nov., isolated from the preen glands of Egyptian geese (Alopochen aegyptiacus).</title>
        <authorList>
            <person name="Braun M.S."/>
            <person name="Wang E."/>
            <person name="Zimmermann S."/>
            <person name="Wink M."/>
        </authorList>
    </citation>
    <scope>NUCLEOTIDE SEQUENCE [LARGE SCALE GENOMIC DNA]</scope>
    <source>
        <strain evidence="2 3">647</strain>
    </source>
</reference>
<feature type="domain" description="Glutamine amidotransferase" evidence="1">
    <location>
        <begin position="49"/>
        <end position="191"/>
    </location>
</feature>
<dbReference type="PROSITE" id="PS51273">
    <property type="entry name" value="GATASE_TYPE_1"/>
    <property type="match status" value="1"/>
</dbReference>
<accession>A0A364V4T9</accession>
<dbReference type="RefSeq" id="WP_113631112.1">
    <property type="nucleotide sequence ID" value="NZ_QHCV01000072.1"/>
</dbReference>
<dbReference type="InterPro" id="IPR017926">
    <property type="entry name" value="GATASE"/>
</dbReference>
<dbReference type="AlphaFoldDB" id="A0A364V4T9"/>
<dbReference type="SUPFAM" id="SSF52317">
    <property type="entry name" value="Class I glutamine amidotransferase-like"/>
    <property type="match status" value="1"/>
</dbReference>
<dbReference type="Proteomes" id="UP000251577">
    <property type="component" value="Unassembled WGS sequence"/>
</dbReference>
<name>A0A364V4T9_9CORY</name>
<evidence type="ECO:0000313" key="3">
    <source>
        <dbReference type="Proteomes" id="UP000251577"/>
    </source>
</evidence>
<comment type="caution">
    <text evidence="2">The sequence shown here is derived from an EMBL/GenBank/DDBJ whole genome shotgun (WGS) entry which is preliminary data.</text>
</comment>
<dbReference type="PANTHER" id="PTHR42695:SF5">
    <property type="entry name" value="GLUTAMINE AMIDOTRANSFERASE YLR126C-RELATED"/>
    <property type="match status" value="1"/>
</dbReference>
<evidence type="ECO:0000313" key="2">
    <source>
        <dbReference type="EMBL" id="RAV31628.1"/>
    </source>
</evidence>
<protein>
    <submittedName>
        <fullName evidence="2">Glutamine amidotransferase</fullName>
    </submittedName>
</protein>
<evidence type="ECO:0000259" key="1">
    <source>
        <dbReference type="Pfam" id="PF00117"/>
    </source>
</evidence>
<keyword evidence="3" id="KW-1185">Reference proteome</keyword>
<dbReference type="InterPro" id="IPR044992">
    <property type="entry name" value="ChyE-like"/>
</dbReference>
<dbReference type="Pfam" id="PF00117">
    <property type="entry name" value="GATase"/>
    <property type="match status" value="1"/>
</dbReference>
<proteinExistence type="predicted"/>
<dbReference type="InterPro" id="IPR029062">
    <property type="entry name" value="Class_I_gatase-like"/>
</dbReference>
<dbReference type="Gene3D" id="3.40.50.880">
    <property type="match status" value="1"/>
</dbReference>
<dbReference type="CDD" id="cd01741">
    <property type="entry name" value="GATase1_1"/>
    <property type="match status" value="1"/>
</dbReference>
<gene>
    <name evidence="2" type="ORF">DLJ54_07425</name>
</gene>
<dbReference type="NCBIfam" id="NF005743">
    <property type="entry name" value="PRK07567.1"/>
    <property type="match status" value="1"/>
</dbReference>
<keyword evidence="2" id="KW-0315">Glutamine amidotransferase</keyword>
<keyword evidence="2" id="KW-0808">Transferase</keyword>
<sequence length="242" mass="26468">MTFVLISPRQGQQVTAAEHRDFLAFTGLRAQELDHRILDRPDSQIGPVDGAEGVFIGGSPFTITDPEDPELQEAISQTLVRFVREQLDRGELPIFATCFGAGLLAHYFGGKVSQKYAEAAGETHVELTAEAQGDPMCQGLPPSFPALCGHKDSVERLPTGATLLARSEHCPVQMYRMGTNVWVSQFHPELDAAAITARLKFYVGHGYMADGEEEKTYAAVAGVRTAEANTILRNFVDYARAR</sequence>